<proteinExistence type="predicted"/>
<gene>
    <name evidence="7" type="ORF">OW763_03160</name>
</gene>
<dbReference type="GO" id="GO:0009003">
    <property type="term" value="F:signal peptidase activity"/>
    <property type="evidence" value="ECO:0007669"/>
    <property type="project" value="UniProtKB-EC"/>
</dbReference>
<organism evidence="7 8">
    <name type="scientific">Clostridium aestuarii</name>
    <dbReference type="NCBI Taxonomy" id="338193"/>
    <lineage>
        <taxon>Bacteria</taxon>
        <taxon>Bacillati</taxon>
        <taxon>Bacillota</taxon>
        <taxon>Clostridia</taxon>
        <taxon>Eubacteriales</taxon>
        <taxon>Clostridiaceae</taxon>
        <taxon>Clostridium</taxon>
    </lineage>
</organism>
<keyword evidence="2 6" id="KW-0812">Transmembrane</keyword>
<evidence type="ECO:0000313" key="8">
    <source>
        <dbReference type="Proteomes" id="UP001078443"/>
    </source>
</evidence>
<sequence>MIKRVLSWIGNIVLVVLIALVVLNFYSVIQVRKNPGKIPSILGYTPLTVLTGSMRPSIQPGDMILTKEIDTTEIKEGDVVTYRKQQNMLVTHRVIEKINKDGKTMLKMKGDANNVEDDKLISSNQVVGTLAFKIPYGGYVQKFMISPIGIIVLFIVPILIIMASELKNVLNKRNKNINSKDSM</sequence>
<dbReference type="PANTHER" id="PTHR10806:SF6">
    <property type="entry name" value="SIGNAL PEPTIDASE COMPLEX CATALYTIC SUBUNIT SEC11"/>
    <property type="match status" value="1"/>
</dbReference>
<keyword evidence="4 6" id="KW-0472">Membrane</keyword>
<reference evidence="7" key="1">
    <citation type="submission" date="2022-12" db="EMBL/GenBank/DDBJ databases">
        <authorList>
            <person name="Wang J."/>
        </authorList>
    </citation>
    <scope>NUCLEOTIDE SEQUENCE</scope>
    <source>
        <strain evidence="7">HY-45-18</strain>
    </source>
</reference>
<evidence type="ECO:0000313" key="7">
    <source>
        <dbReference type="EMBL" id="MCY6483355.1"/>
    </source>
</evidence>
<keyword evidence="8" id="KW-1185">Reference proteome</keyword>
<dbReference type="InterPro" id="IPR036286">
    <property type="entry name" value="LexA/Signal_pep-like_sf"/>
</dbReference>
<protein>
    <recommendedName>
        <fullName evidence="5">Signal peptidase I</fullName>
        <ecNumber evidence="5">3.4.21.89</ecNumber>
    </recommendedName>
</protein>
<name>A0ABT4CZI7_9CLOT</name>
<evidence type="ECO:0000256" key="2">
    <source>
        <dbReference type="ARBA" id="ARBA00022692"/>
    </source>
</evidence>
<comment type="subcellular location">
    <subcellularLocation>
        <location evidence="1">Membrane</location>
    </subcellularLocation>
</comment>
<evidence type="ECO:0000256" key="1">
    <source>
        <dbReference type="ARBA" id="ARBA00004370"/>
    </source>
</evidence>
<keyword evidence="3 6" id="KW-1133">Transmembrane helix</keyword>
<dbReference type="PANTHER" id="PTHR10806">
    <property type="entry name" value="SIGNAL PEPTIDASE COMPLEX CATALYTIC SUBUNIT SEC11"/>
    <property type="match status" value="1"/>
</dbReference>
<dbReference type="NCBIfam" id="TIGR02228">
    <property type="entry name" value="sigpep_I_arch"/>
    <property type="match status" value="1"/>
</dbReference>
<dbReference type="InterPro" id="IPR019533">
    <property type="entry name" value="Peptidase_S26"/>
</dbReference>
<evidence type="ECO:0000256" key="3">
    <source>
        <dbReference type="ARBA" id="ARBA00022989"/>
    </source>
</evidence>
<feature type="transmembrane region" description="Helical" evidence="6">
    <location>
        <begin position="6"/>
        <end position="29"/>
    </location>
</feature>
<comment type="caution">
    <text evidence="7">The sequence shown here is derived from an EMBL/GenBank/DDBJ whole genome shotgun (WGS) entry which is preliminary data.</text>
</comment>
<accession>A0ABT4CZI7</accession>
<evidence type="ECO:0000256" key="5">
    <source>
        <dbReference type="NCBIfam" id="TIGR02228"/>
    </source>
</evidence>
<evidence type="ECO:0000256" key="4">
    <source>
        <dbReference type="ARBA" id="ARBA00023136"/>
    </source>
</evidence>
<evidence type="ECO:0000256" key="6">
    <source>
        <dbReference type="SAM" id="Phobius"/>
    </source>
</evidence>
<feature type="transmembrane region" description="Helical" evidence="6">
    <location>
        <begin position="143"/>
        <end position="163"/>
    </location>
</feature>
<dbReference type="RefSeq" id="WP_268039607.1">
    <property type="nucleotide sequence ID" value="NZ_JAPQER010000001.1"/>
</dbReference>
<dbReference type="Proteomes" id="UP001078443">
    <property type="component" value="Unassembled WGS sequence"/>
</dbReference>
<dbReference type="SUPFAM" id="SSF51306">
    <property type="entry name" value="LexA/Signal peptidase"/>
    <property type="match status" value="1"/>
</dbReference>
<dbReference type="InterPro" id="IPR001733">
    <property type="entry name" value="Peptidase_S26B"/>
</dbReference>
<dbReference type="EC" id="3.4.21.89" evidence="5"/>
<keyword evidence="7" id="KW-0378">Hydrolase</keyword>
<dbReference type="CDD" id="cd06530">
    <property type="entry name" value="S26_SPase_I"/>
    <property type="match status" value="1"/>
</dbReference>
<dbReference type="EMBL" id="JAPQER010000001">
    <property type="protein sequence ID" value="MCY6483355.1"/>
    <property type="molecule type" value="Genomic_DNA"/>
</dbReference>